<dbReference type="NCBIfam" id="TIGR00268">
    <property type="entry name" value="ATP-dependent sacrificial sulfur transferase LarE"/>
    <property type="match status" value="1"/>
</dbReference>
<dbReference type="InterPro" id="IPR014729">
    <property type="entry name" value="Rossmann-like_a/b/a_fold"/>
</dbReference>
<keyword evidence="4" id="KW-1185">Reference proteome</keyword>
<dbReference type="GO" id="GO:0006529">
    <property type="term" value="P:asparagine biosynthetic process"/>
    <property type="evidence" value="ECO:0007669"/>
    <property type="project" value="InterPro"/>
</dbReference>
<feature type="domain" description="Asparagine synthetase" evidence="2">
    <location>
        <begin position="28"/>
        <end position="94"/>
    </location>
</feature>
<name>A0A1P8WD98_9PLAN</name>
<protein>
    <submittedName>
        <fullName evidence="3">tRNA-specific 2-thiouridylase MnmA</fullName>
    </submittedName>
</protein>
<dbReference type="InterPro" id="IPR001962">
    <property type="entry name" value="Asn_synthase"/>
</dbReference>
<dbReference type="PIRSF" id="PIRSF006661">
    <property type="entry name" value="PP-lp_UCP006661"/>
    <property type="match status" value="1"/>
</dbReference>
<dbReference type="Proteomes" id="UP000187735">
    <property type="component" value="Chromosome"/>
</dbReference>
<dbReference type="STRING" id="1891926.Fuma_01618"/>
<evidence type="ECO:0000256" key="1">
    <source>
        <dbReference type="PIRSR" id="PIRSR006661-1"/>
    </source>
</evidence>
<dbReference type="InterPro" id="IPR005232">
    <property type="entry name" value="LarE"/>
</dbReference>
<dbReference type="EMBL" id="CP017641">
    <property type="protein sequence ID" value="APZ92017.1"/>
    <property type="molecule type" value="Genomic_DNA"/>
</dbReference>
<sequence length="295" mass="32032">MNMQSEQLNCDIAEDMSHLAARLVEIVRTYGPVAVAFSGGVDSAVVAKAAVDAHGHKAVAVTAVSPSLATAELHTARQEAKFIGIRHVEIQTNEFQRPEYQANAGNRCFFCKDTLYSLASSKLTELGVDCIINGANVDDLGDHRPGMQAAAEHNVRSPLIEAGINKTQVRQLAAHWNLSVAEKPAAPCLSSRIAYGVEVTPERVLRVERSEELVKSLTGIRELRVRHEADDLARIEVPVDDLPRLLQPDVRERITAELLSYGFRRVTVDLAGFRSGSLNDALPVVTLGLNAPNAT</sequence>
<reference evidence="3 4" key="1">
    <citation type="journal article" date="2016" name="Front. Microbiol.">
        <title>Fuerstia marisgermanicae gen. nov., sp. nov., an Unusual Member of the Phylum Planctomycetes from the German Wadden Sea.</title>
        <authorList>
            <person name="Kohn T."/>
            <person name="Heuer A."/>
            <person name="Jogler M."/>
            <person name="Vollmers J."/>
            <person name="Boedeker C."/>
            <person name="Bunk B."/>
            <person name="Rast P."/>
            <person name="Borchert D."/>
            <person name="Glockner I."/>
            <person name="Freese H.M."/>
            <person name="Klenk H.P."/>
            <person name="Overmann J."/>
            <person name="Kaster A.K."/>
            <person name="Rohde M."/>
            <person name="Wiegand S."/>
            <person name="Jogler C."/>
        </authorList>
    </citation>
    <scope>NUCLEOTIDE SEQUENCE [LARGE SCALE GENOMIC DNA]</scope>
    <source>
        <strain evidence="3 4">NH11</strain>
    </source>
</reference>
<dbReference type="PANTHER" id="PTHR43169:SF2">
    <property type="entry name" value="NAD_GMP SYNTHASE DOMAIN-CONTAINING PROTEIN"/>
    <property type="match status" value="1"/>
</dbReference>
<dbReference type="GO" id="GO:0016783">
    <property type="term" value="F:sulfurtransferase activity"/>
    <property type="evidence" value="ECO:0007669"/>
    <property type="project" value="InterPro"/>
</dbReference>
<dbReference type="Gene3D" id="3.40.50.620">
    <property type="entry name" value="HUPs"/>
    <property type="match status" value="1"/>
</dbReference>
<organism evidence="3 4">
    <name type="scientific">Fuerstiella marisgermanici</name>
    <dbReference type="NCBI Taxonomy" id="1891926"/>
    <lineage>
        <taxon>Bacteria</taxon>
        <taxon>Pseudomonadati</taxon>
        <taxon>Planctomycetota</taxon>
        <taxon>Planctomycetia</taxon>
        <taxon>Planctomycetales</taxon>
        <taxon>Planctomycetaceae</taxon>
        <taxon>Fuerstiella</taxon>
    </lineage>
</organism>
<evidence type="ECO:0000259" key="2">
    <source>
        <dbReference type="Pfam" id="PF00733"/>
    </source>
</evidence>
<dbReference type="Pfam" id="PF00733">
    <property type="entry name" value="Asn_synthase"/>
    <property type="match status" value="1"/>
</dbReference>
<dbReference type="RefSeq" id="WP_083731896.1">
    <property type="nucleotide sequence ID" value="NZ_CP017641.1"/>
</dbReference>
<dbReference type="InterPro" id="IPR052188">
    <property type="entry name" value="Ni-pincer_cofactor_biosynth"/>
</dbReference>
<dbReference type="GO" id="GO:0004066">
    <property type="term" value="F:asparagine synthase (glutamine-hydrolyzing) activity"/>
    <property type="evidence" value="ECO:0007669"/>
    <property type="project" value="InterPro"/>
</dbReference>
<evidence type="ECO:0000313" key="3">
    <source>
        <dbReference type="EMBL" id="APZ92017.1"/>
    </source>
</evidence>
<proteinExistence type="predicted"/>
<dbReference type="PANTHER" id="PTHR43169">
    <property type="entry name" value="EXSB FAMILY PROTEIN"/>
    <property type="match status" value="1"/>
</dbReference>
<dbReference type="AlphaFoldDB" id="A0A1P8WD98"/>
<dbReference type="SUPFAM" id="SSF52402">
    <property type="entry name" value="Adenine nucleotide alpha hydrolases-like"/>
    <property type="match status" value="1"/>
</dbReference>
<gene>
    <name evidence="3" type="ORF">Fuma_01618</name>
</gene>
<dbReference type="CDD" id="cd01990">
    <property type="entry name" value="LarE-like"/>
    <property type="match status" value="1"/>
</dbReference>
<evidence type="ECO:0000313" key="4">
    <source>
        <dbReference type="Proteomes" id="UP000187735"/>
    </source>
</evidence>
<accession>A0A1P8WD98</accession>
<feature type="active site" description="Nucleophile and sulfur donor" evidence="1">
    <location>
        <position position="188"/>
    </location>
</feature>
<dbReference type="KEGG" id="fmr:Fuma_01618"/>